<dbReference type="PRINTS" id="PR00455">
    <property type="entry name" value="HTHTETR"/>
</dbReference>
<organism evidence="6 7">
    <name type="scientific">Actinomadura madurae</name>
    <dbReference type="NCBI Taxonomy" id="1993"/>
    <lineage>
        <taxon>Bacteria</taxon>
        <taxon>Bacillati</taxon>
        <taxon>Actinomycetota</taxon>
        <taxon>Actinomycetes</taxon>
        <taxon>Streptosporangiales</taxon>
        <taxon>Thermomonosporaceae</taxon>
        <taxon>Actinomadura</taxon>
    </lineage>
</organism>
<dbReference type="OrthoDB" id="3474596at2"/>
<name>A0A1I5H472_9ACTN</name>
<evidence type="ECO:0000313" key="6">
    <source>
        <dbReference type="EMBL" id="SFO43009.1"/>
    </source>
</evidence>
<dbReference type="AlphaFoldDB" id="A0A1I5H472"/>
<sequence length="204" mass="22426">MAPRAEARRRLLEAAIRTLAVEGYGGTTARSIARTGGFAPGVIYYHFEDLEDLFVAALGHTSRARRERYEEVLDSCSDATELLARLRELYAEDMQDQGHIDAVQELFRASSASPRLRDELLAHVESWSEFAAATVRRLVAGTAFESLVPSRDLGMIAVAMFLGVQTLTHLDGDRSRIESLFTTAEPAAILWDTFAGRGGPAPEK</sequence>
<keyword evidence="3" id="KW-0804">Transcription</keyword>
<dbReference type="STRING" id="1993.SAMN04489713_1062"/>
<evidence type="ECO:0000256" key="2">
    <source>
        <dbReference type="ARBA" id="ARBA00023125"/>
    </source>
</evidence>
<dbReference type="InterPro" id="IPR009057">
    <property type="entry name" value="Homeodomain-like_sf"/>
</dbReference>
<keyword evidence="2 4" id="KW-0238">DNA-binding</keyword>
<dbReference type="PANTHER" id="PTHR47506">
    <property type="entry name" value="TRANSCRIPTIONAL REGULATORY PROTEIN"/>
    <property type="match status" value="1"/>
</dbReference>
<feature type="domain" description="HTH tetR-type" evidence="5">
    <location>
        <begin position="5"/>
        <end position="65"/>
    </location>
</feature>
<dbReference type="Pfam" id="PF00440">
    <property type="entry name" value="TetR_N"/>
    <property type="match status" value="1"/>
</dbReference>
<dbReference type="Proteomes" id="UP000183413">
    <property type="component" value="Unassembled WGS sequence"/>
</dbReference>
<dbReference type="InterPro" id="IPR036271">
    <property type="entry name" value="Tet_transcr_reg_TetR-rel_C_sf"/>
</dbReference>
<dbReference type="GeneID" id="99647968"/>
<evidence type="ECO:0000256" key="4">
    <source>
        <dbReference type="PROSITE-ProRule" id="PRU00335"/>
    </source>
</evidence>
<keyword evidence="7" id="KW-1185">Reference proteome</keyword>
<evidence type="ECO:0000256" key="3">
    <source>
        <dbReference type="ARBA" id="ARBA00023163"/>
    </source>
</evidence>
<dbReference type="PANTHER" id="PTHR47506:SF1">
    <property type="entry name" value="HTH-TYPE TRANSCRIPTIONAL REGULATOR YJDC"/>
    <property type="match status" value="1"/>
</dbReference>
<evidence type="ECO:0000259" key="5">
    <source>
        <dbReference type="PROSITE" id="PS50977"/>
    </source>
</evidence>
<dbReference type="SUPFAM" id="SSF48498">
    <property type="entry name" value="Tetracyclin repressor-like, C-terminal domain"/>
    <property type="match status" value="1"/>
</dbReference>
<gene>
    <name evidence="6" type="ORF">SAMN04489713_1062</name>
</gene>
<evidence type="ECO:0000313" key="7">
    <source>
        <dbReference type="Proteomes" id="UP000183413"/>
    </source>
</evidence>
<dbReference type="Gene3D" id="1.10.357.10">
    <property type="entry name" value="Tetracycline Repressor, domain 2"/>
    <property type="match status" value="1"/>
</dbReference>
<reference evidence="6 7" key="1">
    <citation type="submission" date="2016-10" db="EMBL/GenBank/DDBJ databases">
        <authorList>
            <person name="de Groot N.N."/>
        </authorList>
    </citation>
    <scope>NUCLEOTIDE SEQUENCE [LARGE SCALE GENOMIC DNA]</scope>
    <source>
        <strain evidence="6 7">DSM 43067</strain>
    </source>
</reference>
<evidence type="ECO:0000256" key="1">
    <source>
        <dbReference type="ARBA" id="ARBA00023015"/>
    </source>
</evidence>
<dbReference type="RefSeq" id="WP_075021661.1">
    <property type="nucleotide sequence ID" value="NZ_CP083237.1"/>
</dbReference>
<keyword evidence="1" id="KW-0805">Transcription regulation</keyword>
<dbReference type="SUPFAM" id="SSF46689">
    <property type="entry name" value="Homeodomain-like"/>
    <property type="match status" value="1"/>
</dbReference>
<protein>
    <submittedName>
        <fullName evidence="6">DNA-binding transcriptional regulator YbjK</fullName>
    </submittedName>
</protein>
<accession>A0A1I5H472</accession>
<dbReference type="FunCoup" id="A0A1I5H472">
    <property type="interactions" value="3"/>
</dbReference>
<dbReference type="InterPro" id="IPR001647">
    <property type="entry name" value="HTH_TetR"/>
</dbReference>
<dbReference type="EMBL" id="FOVH01000006">
    <property type="protein sequence ID" value="SFO43009.1"/>
    <property type="molecule type" value="Genomic_DNA"/>
</dbReference>
<dbReference type="GO" id="GO:0003677">
    <property type="term" value="F:DNA binding"/>
    <property type="evidence" value="ECO:0007669"/>
    <property type="project" value="UniProtKB-UniRule"/>
</dbReference>
<dbReference type="eggNOG" id="COG1309">
    <property type="taxonomic scope" value="Bacteria"/>
</dbReference>
<feature type="DNA-binding region" description="H-T-H motif" evidence="4">
    <location>
        <begin position="28"/>
        <end position="47"/>
    </location>
</feature>
<proteinExistence type="predicted"/>
<dbReference type="InParanoid" id="A0A1I5H472"/>
<dbReference type="PROSITE" id="PS50977">
    <property type="entry name" value="HTH_TETR_2"/>
    <property type="match status" value="1"/>
</dbReference>